<dbReference type="EMBL" id="CAICTM010000867">
    <property type="protein sequence ID" value="CAB9517617.1"/>
    <property type="molecule type" value="Genomic_DNA"/>
</dbReference>
<dbReference type="OrthoDB" id="36624at2759"/>
<evidence type="ECO:0000313" key="2">
    <source>
        <dbReference type="EMBL" id="CAB9517617.1"/>
    </source>
</evidence>
<keyword evidence="3" id="KW-1185">Reference proteome</keyword>
<reference evidence="2" key="1">
    <citation type="submission" date="2020-06" db="EMBL/GenBank/DDBJ databases">
        <authorList>
            <consortium name="Plant Systems Biology data submission"/>
        </authorList>
    </citation>
    <scope>NUCLEOTIDE SEQUENCE</scope>
    <source>
        <strain evidence="2">D6</strain>
    </source>
</reference>
<feature type="region of interest" description="Disordered" evidence="1">
    <location>
        <begin position="29"/>
        <end position="49"/>
    </location>
</feature>
<gene>
    <name evidence="2" type="ORF">SEMRO_868_G213400.1</name>
</gene>
<evidence type="ECO:0000256" key="1">
    <source>
        <dbReference type="SAM" id="MobiDB-lite"/>
    </source>
</evidence>
<accession>A0A9N8HM11</accession>
<proteinExistence type="predicted"/>
<evidence type="ECO:0000313" key="3">
    <source>
        <dbReference type="Proteomes" id="UP001153069"/>
    </source>
</evidence>
<feature type="compositionally biased region" description="Acidic residues" evidence="1">
    <location>
        <begin position="36"/>
        <end position="47"/>
    </location>
</feature>
<name>A0A9N8HM11_9STRA</name>
<organism evidence="2 3">
    <name type="scientific">Seminavis robusta</name>
    <dbReference type="NCBI Taxonomy" id="568900"/>
    <lineage>
        <taxon>Eukaryota</taxon>
        <taxon>Sar</taxon>
        <taxon>Stramenopiles</taxon>
        <taxon>Ochrophyta</taxon>
        <taxon>Bacillariophyta</taxon>
        <taxon>Bacillariophyceae</taxon>
        <taxon>Bacillariophycidae</taxon>
        <taxon>Naviculales</taxon>
        <taxon>Naviculaceae</taxon>
        <taxon>Seminavis</taxon>
    </lineage>
</organism>
<comment type="caution">
    <text evidence="2">The sequence shown here is derived from an EMBL/GenBank/DDBJ whole genome shotgun (WGS) entry which is preliminary data.</text>
</comment>
<dbReference type="AlphaFoldDB" id="A0A9N8HM11"/>
<sequence>MGKYDDYDWDELPKEVQEAATKLGFTKQMWDNDKEPDTEDLDWDELSSEQQKAAAVLGYDKKTWDSS</sequence>
<protein>
    <submittedName>
        <fullName evidence="2">Uncharacterized protein</fullName>
    </submittedName>
</protein>
<dbReference type="Proteomes" id="UP001153069">
    <property type="component" value="Unassembled WGS sequence"/>
</dbReference>